<dbReference type="Proteomes" id="UP000220914">
    <property type="component" value="Unassembled WGS sequence"/>
</dbReference>
<evidence type="ECO:0000313" key="3">
    <source>
        <dbReference type="EMBL" id="PEG33013.1"/>
    </source>
</evidence>
<gene>
    <name evidence="3" type="ORF">CQY20_33065</name>
    <name evidence="2" type="ORF">MAGR_20170</name>
</gene>
<dbReference type="Gene3D" id="3.30.360.10">
    <property type="entry name" value="Dihydrodipicolinate Reductase, domain 2"/>
    <property type="match status" value="1"/>
</dbReference>
<comment type="caution">
    <text evidence="3">The sequence shown here is derived from an EMBL/GenBank/DDBJ whole genome shotgun (WGS) entry which is preliminary data.</text>
</comment>
<keyword evidence="4" id="KW-1185">Reference proteome</keyword>
<protein>
    <recommendedName>
        <fullName evidence="1">GFO/IDH/MocA-like oxidoreductase domain-containing protein</fullName>
    </recommendedName>
</protein>
<name>A0A2A7MNE2_MYCAG</name>
<evidence type="ECO:0000259" key="1">
    <source>
        <dbReference type="Pfam" id="PF22725"/>
    </source>
</evidence>
<reference evidence="2" key="3">
    <citation type="submission" date="2020-02" db="EMBL/GenBank/DDBJ databases">
        <authorList>
            <person name="Matsumoto Y."/>
            <person name="Motooka D."/>
            <person name="Nakamura S."/>
        </authorList>
    </citation>
    <scope>NUCLEOTIDE SEQUENCE</scope>
    <source>
        <strain evidence="2">JCM 6377</strain>
    </source>
</reference>
<accession>A0A2A7MNE2</accession>
<dbReference type="Pfam" id="PF22725">
    <property type="entry name" value="GFO_IDH_MocA_C3"/>
    <property type="match status" value="1"/>
</dbReference>
<feature type="domain" description="GFO/IDH/MocA-like oxidoreductase" evidence="1">
    <location>
        <begin position="3"/>
        <end position="97"/>
    </location>
</feature>
<dbReference type="RefSeq" id="WP_097945459.1">
    <property type="nucleotide sequence ID" value="NZ_BLKS01000001.1"/>
</dbReference>
<evidence type="ECO:0000313" key="5">
    <source>
        <dbReference type="Proteomes" id="UP000465302"/>
    </source>
</evidence>
<reference evidence="2 5" key="2">
    <citation type="journal article" date="2019" name="Emerg. Microbes Infect.">
        <title>Comprehensive subspecies identification of 175 nontuberculous mycobacteria species based on 7547 genomic profiles.</title>
        <authorList>
            <person name="Matsumoto Y."/>
            <person name="Kinjo T."/>
            <person name="Motooka D."/>
            <person name="Nabeya D."/>
            <person name="Jung N."/>
            <person name="Uechi K."/>
            <person name="Horii T."/>
            <person name="Iida T."/>
            <person name="Fujita J."/>
            <person name="Nakamura S."/>
        </authorList>
    </citation>
    <scope>NUCLEOTIDE SEQUENCE [LARGE SCALE GENOMIC DNA]</scope>
    <source>
        <strain evidence="2 5">JCM 6377</strain>
    </source>
</reference>
<dbReference type="EMBL" id="BLKS01000001">
    <property type="protein sequence ID" value="GFG50576.1"/>
    <property type="molecule type" value="Genomic_DNA"/>
</dbReference>
<dbReference type="OrthoDB" id="9792085at2"/>
<proteinExistence type="predicted"/>
<dbReference type="Proteomes" id="UP000465302">
    <property type="component" value="Unassembled WGS sequence"/>
</dbReference>
<dbReference type="InterPro" id="IPR055170">
    <property type="entry name" value="GFO_IDH_MocA-like_dom"/>
</dbReference>
<dbReference type="SUPFAM" id="SSF55347">
    <property type="entry name" value="Glyceraldehyde-3-phosphate dehydrogenase-like, C-terminal domain"/>
    <property type="match status" value="1"/>
</dbReference>
<sequence length="122" mass="13469">MHDARLGGGRLQAYGVHDLDLVLEMFPDVAEVAAATEVGVPTRTDENAQLRDVTAEDSYAVLLRLRGGGLGVVTLISTAHHKRGEVIEIYGDSGTVRLDSERRLWWARANEPLEDRLSTICW</sequence>
<reference evidence="3 4" key="1">
    <citation type="submission" date="2017-10" db="EMBL/GenBank/DDBJ databases">
        <title>The new phylogeny of genus Mycobacterium.</title>
        <authorList>
            <person name="Tortoli E."/>
            <person name="Trovato A."/>
            <person name="Cirillo D.M."/>
        </authorList>
    </citation>
    <scope>NUCLEOTIDE SEQUENCE [LARGE SCALE GENOMIC DNA]</scope>
    <source>
        <strain evidence="3 4">CCUG37673</strain>
    </source>
</reference>
<dbReference type="EMBL" id="PDCP01000162">
    <property type="protein sequence ID" value="PEG33013.1"/>
    <property type="molecule type" value="Genomic_DNA"/>
</dbReference>
<evidence type="ECO:0000313" key="4">
    <source>
        <dbReference type="Proteomes" id="UP000220914"/>
    </source>
</evidence>
<organism evidence="3 4">
    <name type="scientific">Mycolicibacterium agri</name>
    <name type="common">Mycobacterium agri</name>
    <dbReference type="NCBI Taxonomy" id="36811"/>
    <lineage>
        <taxon>Bacteria</taxon>
        <taxon>Bacillati</taxon>
        <taxon>Actinomycetota</taxon>
        <taxon>Actinomycetes</taxon>
        <taxon>Mycobacteriales</taxon>
        <taxon>Mycobacteriaceae</taxon>
        <taxon>Mycolicibacterium</taxon>
    </lineage>
</organism>
<evidence type="ECO:0000313" key="2">
    <source>
        <dbReference type="EMBL" id="GFG50576.1"/>
    </source>
</evidence>
<dbReference type="AlphaFoldDB" id="A0A2A7MNE2"/>